<name>A0A813ERP3_POLGL</name>
<comment type="caution">
    <text evidence="3">The sequence shown here is derived from an EMBL/GenBank/DDBJ whole genome shotgun (WGS) entry which is preliminary data.</text>
</comment>
<organism evidence="3 4">
    <name type="scientific">Polarella glacialis</name>
    <name type="common">Dinoflagellate</name>
    <dbReference type="NCBI Taxonomy" id="89957"/>
    <lineage>
        <taxon>Eukaryota</taxon>
        <taxon>Sar</taxon>
        <taxon>Alveolata</taxon>
        <taxon>Dinophyceae</taxon>
        <taxon>Suessiales</taxon>
        <taxon>Suessiaceae</taxon>
        <taxon>Polarella</taxon>
    </lineage>
</organism>
<dbReference type="Proteomes" id="UP000654075">
    <property type="component" value="Unassembled WGS sequence"/>
</dbReference>
<feature type="transmembrane region" description="Helical" evidence="2">
    <location>
        <begin position="202"/>
        <end position="220"/>
    </location>
</feature>
<keyword evidence="2" id="KW-0812">Transmembrane</keyword>
<feature type="compositionally biased region" description="Low complexity" evidence="1">
    <location>
        <begin position="114"/>
        <end position="126"/>
    </location>
</feature>
<evidence type="ECO:0000256" key="1">
    <source>
        <dbReference type="SAM" id="MobiDB-lite"/>
    </source>
</evidence>
<sequence>MSWEGRHYTCPQPTSLSSQHSLAPTAQLPASNLRKHAWVEPGAEVDQGFAPQRQAEPGAGVDHGCAPQRQPRRTPLLNWTSPNQHSALQRQQQQRRQQQQQQQRQEREQKQEQEQQQQQQQQQQEQQRTHKITTTTASRTGPAPLSQSLLVFFRSTLATTPASHRGPTDRPGTTRSVLAGLLPHRVGHGTRKADARQDSRHATTHMFVVCIFLVCLSLFVR</sequence>
<feature type="compositionally biased region" description="Polar residues" evidence="1">
    <location>
        <begin position="132"/>
        <end position="145"/>
    </location>
</feature>
<accession>A0A813ERP3</accession>
<feature type="region of interest" description="Disordered" evidence="1">
    <location>
        <begin position="1"/>
        <end position="29"/>
    </location>
</feature>
<keyword evidence="2" id="KW-0472">Membrane</keyword>
<feature type="compositionally biased region" description="Low complexity" evidence="1">
    <location>
        <begin position="89"/>
        <end position="103"/>
    </location>
</feature>
<dbReference type="AlphaFoldDB" id="A0A813ERP3"/>
<protein>
    <submittedName>
        <fullName evidence="3">Uncharacterized protein</fullName>
    </submittedName>
</protein>
<dbReference type="EMBL" id="CAJNNV010015342">
    <property type="protein sequence ID" value="CAE8603374.1"/>
    <property type="molecule type" value="Genomic_DNA"/>
</dbReference>
<evidence type="ECO:0000313" key="3">
    <source>
        <dbReference type="EMBL" id="CAE8603374.1"/>
    </source>
</evidence>
<keyword evidence="4" id="KW-1185">Reference proteome</keyword>
<feature type="compositionally biased region" description="Polar residues" evidence="1">
    <location>
        <begin position="77"/>
        <end position="88"/>
    </location>
</feature>
<proteinExistence type="predicted"/>
<evidence type="ECO:0000313" key="4">
    <source>
        <dbReference type="Proteomes" id="UP000654075"/>
    </source>
</evidence>
<feature type="compositionally biased region" description="Polar residues" evidence="1">
    <location>
        <begin position="11"/>
        <end position="29"/>
    </location>
</feature>
<reference evidence="3" key="1">
    <citation type="submission" date="2021-02" db="EMBL/GenBank/DDBJ databases">
        <authorList>
            <person name="Dougan E. K."/>
            <person name="Rhodes N."/>
            <person name="Thang M."/>
            <person name="Chan C."/>
        </authorList>
    </citation>
    <scope>NUCLEOTIDE SEQUENCE</scope>
</reference>
<gene>
    <name evidence="3" type="ORF">PGLA1383_LOCUS21586</name>
</gene>
<feature type="compositionally biased region" description="Basic and acidic residues" evidence="1">
    <location>
        <begin position="104"/>
        <end position="113"/>
    </location>
</feature>
<evidence type="ECO:0000256" key="2">
    <source>
        <dbReference type="SAM" id="Phobius"/>
    </source>
</evidence>
<keyword evidence="2" id="KW-1133">Transmembrane helix</keyword>
<feature type="region of interest" description="Disordered" evidence="1">
    <location>
        <begin position="52"/>
        <end position="145"/>
    </location>
</feature>